<feature type="compositionally biased region" description="Basic and acidic residues" evidence="1">
    <location>
        <begin position="1519"/>
        <end position="1533"/>
    </location>
</feature>
<comment type="caution">
    <text evidence="2">The sequence shown here is derived from an EMBL/GenBank/DDBJ whole genome shotgun (WGS) entry which is preliminary data.</text>
</comment>
<feature type="compositionally biased region" description="Polar residues" evidence="1">
    <location>
        <begin position="817"/>
        <end position="833"/>
    </location>
</feature>
<feature type="compositionally biased region" description="Polar residues" evidence="1">
    <location>
        <begin position="103"/>
        <end position="127"/>
    </location>
</feature>
<feature type="region of interest" description="Disordered" evidence="1">
    <location>
        <begin position="1126"/>
        <end position="1228"/>
    </location>
</feature>
<evidence type="ECO:0000313" key="3">
    <source>
        <dbReference type="Proteomes" id="UP000483820"/>
    </source>
</evidence>
<evidence type="ECO:0000313" key="2">
    <source>
        <dbReference type="EMBL" id="KAF1748702.1"/>
    </source>
</evidence>
<feature type="compositionally biased region" description="Polar residues" evidence="1">
    <location>
        <begin position="754"/>
        <end position="787"/>
    </location>
</feature>
<feature type="compositionally biased region" description="Basic and acidic residues" evidence="1">
    <location>
        <begin position="17"/>
        <end position="30"/>
    </location>
</feature>
<feature type="compositionally biased region" description="Polar residues" evidence="1">
    <location>
        <begin position="1729"/>
        <end position="1744"/>
    </location>
</feature>
<feature type="compositionally biased region" description="Basic and acidic residues" evidence="1">
    <location>
        <begin position="834"/>
        <end position="843"/>
    </location>
</feature>
<feature type="compositionally biased region" description="Basic and acidic residues" evidence="1">
    <location>
        <begin position="1488"/>
        <end position="1502"/>
    </location>
</feature>
<feature type="compositionally biased region" description="Basic and acidic residues" evidence="1">
    <location>
        <begin position="1147"/>
        <end position="1161"/>
    </location>
</feature>
<name>A0A6A5G207_CAERE</name>
<feature type="region of interest" description="Disordered" evidence="1">
    <location>
        <begin position="1410"/>
        <end position="1454"/>
    </location>
</feature>
<dbReference type="EMBL" id="WUAV01000006">
    <property type="protein sequence ID" value="KAF1748702.1"/>
    <property type="molecule type" value="Genomic_DNA"/>
</dbReference>
<feature type="compositionally biased region" description="Polar residues" evidence="1">
    <location>
        <begin position="1506"/>
        <end position="1516"/>
    </location>
</feature>
<feature type="compositionally biased region" description="Basic and acidic residues" evidence="1">
    <location>
        <begin position="1745"/>
        <end position="1760"/>
    </location>
</feature>
<feature type="compositionally biased region" description="Polar residues" evidence="1">
    <location>
        <begin position="286"/>
        <end position="298"/>
    </location>
</feature>
<feature type="region of interest" description="Disordered" evidence="1">
    <location>
        <begin position="1"/>
        <end position="30"/>
    </location>
</feature>
<dbReference type="GeneID" id="9801504"/>
<feature type="region of interest" description="Disordered" evidence="1">
    <location>
        <begin position="1700"/>
        <end position="1760"/>
    </location>
</feature>
<evidence type="ECO:0000256" key="1">
    <source>
        <dbReference type="SAM" id="MobiDB-lite"/>
    </source>
</evidence>
<feature type="compositionally biased region" description="Polar residues" evidence="1">
    <location>
        <begin position="846"/>
        <end position="863"/>
    </location>
</feature>
<feature type="region of interest" description="Disordered" evidence="1">
    <location>
        <begin position="1585"/>
        <end position="1632"/>
    </location>
</feature>
<dbReference type="RefSeq" id="XP_053579788.1">
    <property type="nucleotide sequence ID" value="XM_053736222.1"/>
</dbReference>
<feature type="compositionally biased region" description="Basic and acidic residues" evidence="1">
    <location>
        <begin position="1176"/>
        <end position="1192"/>
    </location>
</feature>
<feature type="region of interest" description="Disordered" evidence="1">
    <location>
        <begin position="618"/>
        <end position="956"/>
    </location>
</feature>
<organism evidence="2 3">
    <name type="scientific">Caenorhabditis remanei</name>
    <name type="common">Caenorhabditis vulgaris</name>
    <dbReference type="NCBI Taxonomy" id="31234"/>
    <lineage>
        <taxon>Eukaryota</taxon>
        <taxon>Metazoa</taxon>
        <taxon>Ecdysozoa</taxon>
        <taxon>Nematoda</taxon>
        <taxon>Chromadorea</taxon>
        <taxon>Rhabditida</taxon>
        <taxon>Rhabditina</taxon>
        <taxon>Rhabditomorpha</taxon>
        <taxon>Rhabditoidea</taxon>
        <taxon>Rhabditidae</taxon>
        <taxon>Peloderinae</taxon>
        <taxon>Caenorhabditis</taxon>
    </lineage>
</organism>
<feature type="compositionally biased region" description="Basic and acidic residues" evidence="1">
    <location>
        <begin position="693"/>
        <end position="710"/>
    </location>
</feature>
<feature type="region of interest" description="Disordered" evidence="1">
    <location>
        <begin position="240"/>
        <end position="298"/>
    </location>
</feature>
<feature type="compositionally biased region" description="Polar residues" evidence="1">
    <location>
        <begin position="173"/>
        <end position="201"/>
    </location>
</feature>
<feature type="compositionally biased region" description="Basic and acidic residues" evidence="1">
    <location>
        <begin position="1209"/>
        <end position="1223"/>
    </location>
</feature>
<feature type="compositionally biased region" description="Basic and acidic residues" evidence="1">
    <location>
        <begin position="1426"/>
        <end position="1440"/>
    </location>
</feature>
<dbReference type="KEGG" id="crq:GCK72_025169"/>
<feature type="compositionally biased region" description="Polar residues" evidence="1">
    <location>
        <begin position="1415"/>
        <end position="1425"/>
    </location>
</feature>
<proteinExistence type="predicted"/>
<feature type="compositionally biased region" description="Basic and acidic residues" evidence="1">
    <location>
        <begin position="1594"/>
        <end position="1615"/>
    </location>
</feature>
<feature type="compositionally biased region" description="Polar residues" evidence="1">
    <location>
        <begin position="1537"/>
        <end position="1546"/>
    </location>
</feature>
<protein>
    <submittedName>
        <fullName evidence="2">Uncharacterized protein</fullName>
    </submittedName>
</protein>
<feature type="compositionally biased region" description="Polar residues" evidence="1">
    <location>
        <begin position="905"/>
        <end position="921"/>
    </location>
</feature>
<accession>A0A6A5G207</accession>
<feature type="compositionally biased region" description="Basic and acidic residues" evidence="1">
    <location>
        <begin position="627"/>
        <end position="637"/>
    </location>
</feature>
<feature type="region of interest" description="Disordered" evidence="1">
    <location>
        <begin position="1055"/>
        <end position="1089"/>
    </location>
</feature>
<reference evidence="2 3" key="1">
    <citation type="submission" date="2019-12" db="EMBL/GenBank/DDBJ databases">
        <title>Chromosome-level assembly of the Caenorhabditis remanei genome.</title>
        <authorList>
            <person name="Teterina A.A."/>
            <person name="Willis J.H."/>
            <person name="Phillips P.C."/>
        </authorList>
    </citation>
    <scope>NUCLEOTIDE SEQUENCE [LARGE SCALE GENOMIC DNA]</scope>
    <source>
        <strain evidence="2 3">PX506</strain>
        <tissue evidence="2">Whole organism</tissue>
    </source>
</reference>
<feature type="compositionally biased region" description="Pro residues" evidence="1">
    <location>
        <begin position="661"/>
        <end position="671"/>
    </location>
</feature>
<feature type="region of interest" description="Disordered" evidence="1">
    <location>
        <begin position="78"/>
        <end position="212"/>
    </location>
</feature>
<feature type="compositionally biased region" description="Polar residues" evidence="1">
    <location>
        <begin position="712"/>
        <end position="723"/>
    </location>
</feature>
<feature type="compositionally biased region" description="Basic and acidic residues" evidence="1">
    <location>
        <begin position="144"/>
        <end position="155"/>
    </location>
</feature>
<feature type="compositionally biased region" description="Polar residues" evidence="1">
    <location>
        <begin position="1064"/>
        <end position="1084"/>
    </location>
</feature>
<sequence length="1843" mass="202366">MPRSPGDDDPDDPLFLLDKERGNSKRKTRLTEKEIKKKFDCEQKASKVFQKHHDSLQIKEYIRITSAHAAAQLQAQLEEKNKDNQRMGNDQEDVKPDIASLKKNGNVNQANTSPPKNPNRSKSTDNSKAVPLPDGTALPTTEEQLLKAREIKQEIGESLSLPNPKPQVERPVASSSTQRQRQPVNTSPPKNPNRSKSTDNSKAVPLPDGNALPTTEKQLLVAREIKQEIGENLSILKPRAERPVASSSTQRQRQPVVAKPPNNKTSPKSVNDFRKNSAPVIVKPPRSQNSSRPGHVLSSSLDKMLDNITIKDKVGEHPSRNKNVEPVVAKPQRNQTSSRPGHVVSLELDKLLDDATMNVEPVVARPSTYRNVSNPVRNSMAPPTTQQLLEPQQIKKKIAEIRSLPMSQEVASTKRNSMVKLVEPVPTNPPSSNFVDNHMEIPLPDEDDQPTAVQQLLEARMIKMEIAETHSTIGYVQPVDAFQKPNLTFSNFVDYNMAIPLPDEDDQPTTVQQLYDARLVKEEIGESLAILQVQRHSLVNQKGTDHEILDQNIAPMAPTPIVIKNDGLPLAEQQEQKPSQEVQNHAVNDVKILNTDEAPPPVKSSNCLIRPLPAEFFVKTEPNEENNNDRRGPDSRRRSQSTAQKGSSGRVPPKTGVQRLEPPPKPPPIPSIPKSEFQRPPGQGQISQASSRRQSDPQERPKSSTVERSRLSAPSTDSRSVSATDRRSSMLTPQRPAQPIPNLEIPTIKKEQLSQRNDQGLKPSGQSNSSETPARTEGQSAPQSVAQQLLKPSEVVEGKAESGLASGVPTALCGINAPTQSTNVPRKTRWSSPDTKKSTEEVGKQPLTSSSNVSRTETVTSPAQAKPFGEKLFGVKVDVDTKTLSPEKEREDSDRNFAREKSTAQEKSQPVPQSVLIQSLKPSEVVKDKAEPVPADLCGNPPTQATDVSRKTRWSTPAEPSKVFRYEIDTPPAQAKPFGGKMFGIDVGVDPKRFFYEKVEEDSEENFVQAAPVSKERSSLIRIVSPTKRNSQTAFKDPAPVEKLTEYERKGILSPPIAPVQHPQVDTQKRTTTSMKAGQSSRKSVTFEDEIKSYSDAKKARAGSETPTAQVTGVLRVADNTIKSYSDAKRARASSVAPTAQTAGVSKEADDKTKSYPDAKRSRASSEVPTAQVTAKSREADDKTKSEFDARRAKASSEVPTAQITSAAREAHDKTKSYSDARRARASSVAPTDQVTAASRETDYKTKFYSDAKRARASSVAPTDQVTAASRVADYKTKFYSDAKRARASSVAPTDQVTAASRETDYKTKFYSDAKRARASSVAPTDQVTAASRVADYKTKFYSDAKRARANSVAPTDQVTAASRETDYKTKFYSDAKRARASSVAPTDQVTAASRVADYKTKFYSDAKRARASSVAPTDQVTAASRETDYKTKSYSDARRARAGSVAPTAQTAGVSRVADDTIKSYSDAKRARASSVAPTAQTAGVSKEADDKTKSYPDAKRSRASSEVPTAQTAGVSKEADDKTKSYPDAKRSRASSEVPTAQVTATSREAYDKIKSYSNAEKARAGSEVFTAATASREAFTSSIIGNVQSPEKTELSEKNTEGPSSKKTDSDNKSNTSTSQSEDDGRFKIPVVPQNKRAKDMFNYEEEMKKVASKQAEADDEFVIDFSCYGSIVLGPLPGVETMEAVDNAQKISSPTRTAMEDVGIADEQNLPRGKGPRTPPLPAETSENMETVDNKFMSSKPNERKRSHEERSDVDQAAKKFKFSDEAIAAAEWAEFVQLFLDILWWFGGYDEEIERKYISDLPSIVEINCLGLMKKEDYVRELMKGMKQTLKIFELLRS</sequence>
<dbReference type="Proteomes" id="UP000483820">
    <property type="component" value="Chromosome X"/>
</dbReference>
<dbReference type="CTD" id="9801504"/>
<gene>
    <name evidence="2" type="ORF">GCK72_025169</name>
</gene>
<feature type="region of interest" description="Disordered" evidence="1">
    <location>
        <begin position="1468"/>
        <end position="1546"/>
    </location>
</feature>
<feature type="compositionally biased region" description="Polar residues" evidence="1">
    <location>
        <begin position="1165"/>
        <end position="1175"/>
    </location>
</feature>
<feature type="compositionally biased region" description="Basic and acidic residues" evidence="1">
    <location>
        <begin position="877"/>
        <end position="904"/>
    </location>
</feature>